<comment type="caution">
    <text evidence="7">The sequence shown here is derived from an EMBL/GenBank/DDBJ whole genome shotgun (WGS) entry which is preliminary data.</text>
</comment>
<dbReference type="GO" id="GO:0060003">
    <property type="term" value="P:copper ion export"/>
    <property type="evidence" value="ECO:0007669"/>
    <property type="project" value="TreeGrafter"/>
</dbReference>
<dbReference type="PANTHER" id="PTHR30097:SF4">
    <property type="entry name" value="SLR6042 PROTEIN"/>
    <property type="match status" value="1"/>
</dbReference>
<dbReference type="InterPro" id="IPR006143">
    <property type="entry name" value="RND_pump_MFP"/>
</dbReference>
<feature type="domain" description="Multidrug resistance protein MdtA-like barrel-sandwich hybrid" evidence="5">
    <location>
        <begin position="89"/>
        <end position="234"/>
    </location>
</feature>
<dbReference type="Gene3D" id="1.10.287.470">
    <property type="entry name" value="Helix hairpin bin"/>
    <property type="match status" value="1"/>
</dbReference>
<dbReference type="RefSeq" id="WP_123214360.1">
    <property type="nucleotide sequence ID" value="NZ_RJTM01000011.1"/>
</dbReference>
<dbReference type="Gene3D" id="2.40.420.20">
    <property type="match status" value="1"/>
</dbReference>
<gene>
    <name evidence="7" type="ORF">ED312_02160</name>
</gene>
<evidence type="ECO:0000256" key="4">
    <source>
        <dbReference type="SAM" id="MobiDB-lite"/>
    </source>
</evidence>
<dbReference type="AlphaFoldDB" id="A0A3N0EZX1"/>
<name>A0A3N0EZX1_SINP1</name>
<evidence type="ECO:0000256" key="1">
    <source>
        <dbReference type="ARBA" id="ARBA00009477"/>
    </source>
</evidence>
<dbReference type="Gene3D" id="2.40.50.100">
    <property type="match status" value="1"/>
</dbReference>
<sequence length="418" mass="46932">MKTIRLIIFITVTLCLTACGKTKEKDTDKASEARKITITEEQDHPEENTVTLTGAQRKAINLKLGNLTAVDLDGTIKVTGELELYPEDKATVGSFIDGNISSVLVKPGEKVKKGQVLAYIEDPAFIDLQADLRELQSEYEYLAREFERQKKLYENEVASGKNFQRITSDYKSVTARLESTKAKLRLLRINPEAIINGRTYSALPVVSPIKGYVREIEVTIGQRITTGNRLFHIIDKENIHADLLVYEKDLDKIREGQEVTLYIANDRDRPVKGKITEIGKNYESTIRAVRMHASLEGNKAPFVPGMFVEGLIAVENMKTTALPEPAVVEDEGKKYIFLKKESTGDTEEDGDEHEVHEAEEAGQEKWIFARTEVVTGATMEGWIEITPLDTIPERAEVVTEGAYYLLAEMKKGETEHSH</sequence>
<reference evidence="7 8" key="1">
    <citation type="submission" date="2018-10" db="EMBL/GenBank/DDBJ databases">
        <title>Sinomicrobium pectinilyticum sp. nov., a pectinase-producing bacterium isolated from alkaline and saline soil, and emended description of the genus Sinomicrobium.</title>
        <authorList>
            <person name="Cheng B."/>
            <person name="Li C."/>
            <person name="Lai Q."/>
            <person name="Du M."/>
            <person name="Shao Z."/>
            <person name="Xu P."/>
            <person name="Yang C."/>
        </authorList>
    </citation>
    <scope>NUCLEOTIDE SEQUENCE [LARGE SCALE GENOMIC DNA]</scope>
    <source>
        <strain evidence="7 8">5DNS001</strain>
    </source>
</reference>
<dbReference type="GO" id="GO:0016020">
    <property type="term" value="C:membrane"/>
    <property type="evidence" value="ECO:0007669"/>
    <property type="project" value="InterPro"/>
</dbReference>
<dbReference type="Pfam" id="PF25917">
    <property type="entry name" value="BSH_RND"/>
    <property type="match status" value="1"/>
</dbReference>
<keyword evidence="8" id="KW-1185">Reference proteome</keyword>
<feature type="coiled-coil region" evidence="3">
    <location>
        <begin position="125"/>
        <end position="152"/>
    </location>
</feature>
<evidence type="ECO:0000313" key="7">
    <source>
        <dbReference type="EMBL" id="RNL93450.1"/>
    </source>
</evidence>
<dbReference type="SUPFAM" id="SSF111369">
    <property type="entry name" value="HlyD-like secretion proteins"/>
    <property type="match status" value="1"/>
</dbReference>
<evidence type="ECO:0000256" key="2">
    <source>
        <dbReference type="ARBA" id="ARBA00022448"/>
    </source>
</evidence>
<proteinExistence type="inferred from homology"/>
<feature type="domain" description="CusB-like beta-barrel" evidence="6">
    <location>
        <begin position="245"/>
        <end position="309"/>
    </location>
</feature>
<dbReference type="InterPro" id="IPR051909">
    <property type="entry name" value="MFP_Cation_Efflux"/>
</dbReference>
<dbReference type="EMBL" id="RJTM01000011">
    <property type="protein sequence ID" value="RNL93450.1"/>
    <property type="molecule type" value="Genomic_DNA"/>
</dbReference>
<dbReference type="Proteomes" id="UP000267469">
    <property type="component" value="Unassembled WGS sequence"/>
</dbReference>
<dbReference type="GO" id="GO:0030313">
    <property type="term" value="C:cell envelope"/>
    <property type="evidence" value="ECO:0007669"/>
    <property type="project" value="TreeGrafter"/>
</dbReference>
<dbReference type="PANTHER" id="PTHR30097">
    <property type="entry name" value="CATION EFFLUX SYSTEM PROTEIN CUSB"/>
    <property type="match status" value="1"/>
</dbReference>
<evidence type="ECO:0000313" key="8">
    <source>
        <dbReference type="Proteomes" id="UP000267469"/>
    </source>
</evidence>
<dbReference type="Pfam" id="PF25954">
    <property type="entry name" value="Beta-barrel_RND_2"/>
    <property type="match status" value="1"/>
</dbReference>
<dbReference type="NCBIfam" id="TIGR01730">
    <property type="entry name" value="RND_mfp"/>
    <property type="match status" value="1"/>
</dbReference>
<evidence type="ECO:0000259" key="6">
    <source>
        <dbReference type="Pfam" id="PF25954"/>
    </source>
</evidence>
<keyword evidence="3" id="KW-0175">Coiled coil</keyword>
<dbReference type="InterPro" id="IPR058625">
    <property type="entry name" value="MdtA-like_BSH"/>
</dbReference>
<comment type="similarity">
    <text evidence="1">Belongs to the membrane fusion protein (MFP) (TC 8.A.1) family.</text>
</comment>
<evidence type="ECO:0000259" key="5">
    <source>
        <dbReference type="Pfam" id="PF25917"/>
    </source>
</evidence>
<dbReference type="GO" id="GO:0015679">
    <property type="term" value="P:plasma membrane copper ion transport"/>
    <property type="evidence" value="ECO:0007669"/>
    <property type="project" value="TreeGrafter"/>
</dbReference>
<dbReference type="InterPro" id="IPR058792">
    <property type="entry name" value="Beta-barrel_RND_2"/>
</dbReference>
<protein>
    <submittedName>
        <fullName evidence="7">Efflux RND transporter periplasmic adaptor subunit</fullName>
    </submittedName>
</protein>
<organism evidence="7 8">
    <name type="scientific">Sinomicrobium pectinilyticum</name>
    <dbReference type="NCBI Taxonomy" id="1084421"/>
    <lineage>
        <taxon>Bacteria</taxon>
        <taxon>Pseudomonadati</taxon>
        <taxon>Bacteroidota</taxon>
        <taxon>Flavobacteriia</taxon>
        <taxon>Flavobacteriales</taxon>
        <taxon>Flavobacteriaceae</taxon>
        <taxon>Sinomicrobium</taxon>
    </lineage>
</organism>
<evidence type="ECO:0000256" key="3">
    <source>
        <dbReference type="SAM" id="Coils"/>
    </source>
</evidence>
<feature type="region of interest" description="Disordered" evidence="4">
    <location>
        <begin position="342"/>
        <end position="361"/>
    </location>
</feature>
<dbReference type="OrthoDB" id="9814657at2"/>
<keyword evidence="2" id="KW-0813">Transport</keyword>
<dbReference type="Gene3D" id="2.40.30.170">
    <property type="match status" value="1"/>
</dbReference>
<dbReference type="GO" id="GO:0022857">
    <property type="term" value="F:transmembrane transporter activity"/>
    <property type="evidence" value="ECO:0007669"/>
    <property type="project" value="InterPro"/>
</dbReference>
<accession>A0A3N0EZX1</accession>